<feature type="transmembrane region" description="Helical" evidence="16">
    <location>
        <begin position="415"/>
        <end position="444"/>
    </location>
</feature>
<name>A0A068WPG0_ECHGR</name>
<feature type="compositionally biased region" description="Low complexity" evidence="15">
    <location>
        <begin position="1109"/>
        <end position="1124"/>
    </location>
</feature>
<dbReference type="PANTHER" id="PTHR10217">
    <property type="entry name" value="VOLTAGE AND LIGAND GATED POTASSIUM CHANNEL"/>
    <property type="match status" value="1"/>
</dbReference>
<dbReference type="InterPro" id="IPR003949">
    <property type="entry name" value="K_chnl_volt-dep_EAG"/>
</dbReference>
<evidence type="ECO:0000256" key="14">
    <source>
        <dbReference type="ARBA" id="ARBA00023303"/>
    </source>
</evidence>
<feature type="domain" description="PAC" evidence="19">
    <location>
        <begin position="93"/>
        <end position="145"/>
    </location>
</feature>
<feature type="region of interest" description="Disordered" evidence="15">
    <location>
        <begin position="800"/>
        <end position="860"/>
    </location>
</feature>
<evidence type="ECO:0000313" key="20">
    <source>
        <dbReference type="EMBL" id="CDS19524.1"/>
    </source>
</evidence>
<feature type="compositionally biased region" description="Polar residues" evidence="15">
    <location>
        <begin position="204"/>
        <end position="214"/>
    </location>
</feature>
<dbReference type="Pfam" id="PF13426">
    <property type="entry name" value="PAS_9"/>
    <property type="match status" value="1"/>
</dbReference>
<dbReference type="PRINTS" id="PR01464">
    <property type="entry name" value="EAGCHANNEL"/>
</dbReference>
<keyword evidence="13" id="KW-0325">Glycoprotein</keyword>
<evidence type="ECO:0000256" key="8">
    <source>
        <dbReference type="ARBA" id="ARBA00022882"/>
    </source>
</evidence>
<reference evidence="20 21" key="1">
    <citation type="journal article" date="2013" name="Nature">
        <title>The genomes of four tapeworm species reveal adaptations to parasitism.</title>
        <authorList>
            <person name="Tsai I.J."/>
            <person name="Zarowiecki M."/>
            <person name="Holroyd N."/>
            <person name="Garciarrubio A."/>
            <person name="Sanchez-Flores A."/>
            <person name="Brooks K.L."/>
            <person name="Tracey A."/>
            <person name="Bobes R.J."/>
            <person name="Fragoso G."/>
            <person name="Sciutto E."/>
            <person name="Aslett M."/>
            <person name="Beasley H."/>
            <person name="Bennett H.M."/>
            <person name="Cai J."/>
            <person name="Camicia F."/>
            <person name="Clark R."/>
            <person name="Cucher M."/>
            <person name="De Silva N."/>
            <person name="Day T.A."/>
            <person name="Deplazes P."/>
            <person name="Estrada K."/>
            <person name="Fernandez C."/>
            <person name="Holland P.W."/>
            <person name="Hou J."/>
            <person name="Hu S."/>
            <person name="Huckvale T."/>
            <person name="Hung S.S."/>
            <person name="Kamenetzky L."/>
            <person name="Keane J.A."/>
            <person name="Kiss F."/>
            <person name="Koziol U."/>
            <person name="Lambert O."/>
            <person name="Liu K."/>
            <person name="Luo X."/>
            <person name="Luo Y."/>
            <person name="Macchiaroli N."/>
            <person name="Nichol S."/>
            <person name="Paps J."/>
            <person name="Parkinson J."/>
            <person name="Pouchkina-Stantcheva N."/>
            <person name="Riddiford N."/>
            <person name="Rosenzvit M."/>
            <person name="Salinas G."/>
            <person name="Wasmuth J.D."/>
            <person name="Zamanian M."/>
            <person name="Zheng Y."/>
            <person name="Cai X."/>
            <person name="Soberon X."/>
            <person name="Olson P.D."/>
            <person name="Laclette J.P."/>
            <person name="Brehm K."/>
            <person name="Berriman M."/>
            <person name="Garciarrubio A."/>
            <person name="Bobes R.J."/>
            <person name="Fragoso G."/>
            <person name="Sanchez-Flores A."/>
            <person name="Estrada K."/>
            <person name="Cevallos M.A."/>
            <person name="Morett E."/>
            <person name="Gonzalez V."/>
            <person name="Portillo T."/>
            <person name="Ochoa-Leyva A."/>
            <person name="Jose M.V."/>
            <person name="Sciutto E."/>
            <person name="Landa A."/>
            <person name="Jimenez L."/>
            <person name="Valdes V."/>
            <person name="Carrero J.C."/>
            <person name="Larralde C."/>
            <person name="Morales-Montor J."/>
            <person name="Limon-Lason J."/>
            <person name="Soberon X."/>
            <person name="Laclette J.P."/>
        </authorList>
    </citation>
    <scope>NUCLEOTIDE SEQUENCE [LARGE SCALE GENOMIC DNA]</scope>
</reference>
<keyword evidence="8" id="KW-0851">Voltage-gated channel</keyword>
<dbReference type="WBParaSite" id="EgrG_000484000">
    <property type="protein sequence ID" value="EgrG_000484000"/>
    <property type="gene ID" value="EgrG_000484000"/>
</dbReference>
<dbReference type="SUPFAM" id="SSF55785">
    <property type="entry name" value="PYP-like sensor domain (PAS domain)"/>
    <property type="match status" value="1"/>
</dbReference>
<evidence type="ECO:0000256" key="3">
    <source>
        <dbReference type="ARBA" id="ARBA00022538"/>
    </source>
</evidence>
<dbReference type="OrthoDB" id="447251at2759"/>
<feature type="region of interest" description="Disordered" evidence="15">
    <location>
        <begin position="1105"/>
        <end position="1199"/>
    </location>
</feature>
<evidence type="ECO:0000256" key="15">
    <source>
        <dbReference type="SAM" id="MobiDB-lite"/>
    </source>
</evidence>
<dbReference type="InterPro" id="IPR050818">
    <property type="entry name" value="KCNH_animal-type"/>
</dbReference>
<keyword evidence="2" id="KW-0813">Transport</keyword>
<evidence type="ECO:0000256" key="16">
    <source>
        <dbReference type="SAM" id="Phobius"/>
    </source>
</evidence>
<proteinExistence type="predicted"/>
<dbReference type="InterPro" id="IPR000014">
    <property type="entry name" value="PAS"/>
</dbReference>
<dbReference type="PANTHER" id="PTHR10217:SF435">
    <property type="entry name" value="POTASSIUM VOLTAGE-GATED CHANNEL PROTEIN EAG"/>
    <property type="match status" value="1"/>
</dbReference>
<dbReference type="NCBIfam" id="TIGR00229">
    <property type="entry name" value="sensory_box"/>
    <property type="match status" value="1"/>
</dbReference>
<dbReference type="InterPro" id="IPR003938">
    <property type="entry name" value="K_chnl_volt-dep_EAG/ELK/ERG"/>
</dbReference>
<evidence type="ECO:0000313" key="21">
    <source>
        <dbReference type="Proteomes" id="UP000492820"/>
    </source>
</evidence>
<evidence type="ECO:0000256" key="5">
    <source>
        <dbReference type="ARBA" id="ARBA00022692"/>
    </source>
</evidence>
<evidence type="ECO:0000256" key="13">
    <source>
        <dbReference type="ARBA" id="ARBA00023180"/>
    </source>
</evidence>
<keyword evidence="10 16" id="KW-1133">Transmembrane helix</keyword>
<protein>
    <submittedName>
        <fullName evidence="20 22">Voltage gated potassium channel</fullName>
    </submittedName>
</protein>
<feature type="domain" description="PAS" evidence="18">
    <location>
        <begin position="42"/>
        <end position="90"/>
    </location>
</feature>
<evidence type="ECO:0000256" key="6">
    <source>
        <dbReference type="ARBA" id="ARBA00022826"/>
    </source>
</evidence>
<dbReference type="GO" id="GO:0005249">
    <property type="term" value="F:voltage-gated potassium channel activity"/>
    <property type="evidence" value="ECO:0007669"/>
    <property type="project" value="InterPro"/>
</dbReference>
<dbReference type="GO" id="GO:0008076">
    <property type="term" value="C:voltage-gated potassium channel complex"/>
    <property type="evidence" value="ECO:0007669"/>
    <property type="project" value="TreeGrafter"/>
</dbReference>
<keyword evidence="3" id="KW-0633">Potassium transport</keyword>
<dbReference type="SUPFAM" id="SSF81324">
    <property type="entry name" value="Voltage-gated potassium channels"/>
    <property type="match status" value="1"/>
</dbReference>
<dbReference type="GO" id="GO:0005516">
    <property type="term" value="F:calmodulin binding"/>
    <property type="evidence" value="ECO:0007669"/>
    <property type="project" value="UniProtKB-KW"/>
</dbReference>
<dbReference type="Gene3D" id="1.10.287.70">
    <property type="match status" value="1"/>
</dbReference>
<dbReference type="EMBL" id="LK028579">
    <property type="protein sequence ID" value="CDS19524.1"/>
    <property type="molecule type" value="Genomic_DNA"/>
</dbReference>
<evidence type="ECO:0000256" key="4">
    <source>
        <dbReference type="ARBA" id="ARBA00022553"/>
    </source>
</evidence>
<keyword evidence="14 20" id="KW-0407">Ion channel</keyword>
<reference evidence="22" key="3">
    <citation type="submission" date="2020-10" db="UniProtKB">
        <authorList>
            <consortium name="WormBaseParasite"/>
        </authorList>
    </citation>
    <scope>IDENTIFICATION</scope>
</reference>
<dbReference type="FunFam" id="3.30.450.20:FF:000009">
    <property type="entry name" value="Potassium voltage-gated channel subfamily H member 1"/>
    <property type="match status" value="1"/>
</dbReference>
<feature type="transmembrane region" description="Helical" evidence="16">
    <location>
        <begin position="287"/>
        <end position="305"/>
    </location>
</feature>
<dbReference type="SMART" id="SM00086">
    <property type="entry name" value="PAC"/>
    <property type="match status" value="1"/>
</dbReference>
<feature type="transmembrane region" description="Helical" evidence="16">
    <location>
        <begin position="486"/>
        <end position="507"/>
    </location>
</feature>
<dbReference type="InterPro" id="IPR005821">
    <property type="entry name" value="Ion_trans_dom"/>
</dbReference>
<evidence type="ECO:0000256" key="1">
    <source>
        <dbReference type="ARBA" id="ARBA00004141"/>
    </source>
</evidence>
<feature type="compositionally biased region" description="Pro residues" evidence="15">
    <location>
        <begin position="1143"/>
        <end position="1156"/>
    </location>
</feature>
<dbReference type="InterPro" id="IPR000595">
    <property type="entry name" value="cNMP-bd_dom"/>
</dbReference>
<dbReference type="Gene3D" id="2.60.120.10">
    <property type="entry name" value="Jelly Rolls"/>
    <property type="match status" value="1"/>
</dbReference>
<dbReference type="Gene3D" id="3.30.450.20">
    <property type="entry name" value="PAS domain"/>
    <property type="match status" value="1"/>
</dbReference>
<evidence type="ECO:0000259" key="17">
    <source>
        <dbReference type="PROSITE" id="PS50042"/>
    </source>
</evidence>
<keyword evidence="4" id="KW-0597">Phosphoprotein</keyword>
<dbReference type="CDD" id="cd00130">
    <property type="entry name" value="PAS"/>
    <property type="match status" value="1"/>
</dbReference>
<reference evidence="20" key="2">
    <citation type="submission" date="2014-06" db="EMBL/GenBank/DDBJ databases">
        <authorList>
            <person name="Aslett M."/>
        </authorList>
    </citation>
    <scope>NUCLEOTIDE SEQUENCE</scope>
</reference>
<dbReference type="Pfam" id="PF00027">
    <property type="entry name" value="cNMP_binding"/>
    <property type="match status" value="1"/>
</dbReference>
<comment type="subcellular location">
    <subcellularLocation>
        <location evidence="1">Membrane</location>
        <topology evidence="1">Multi-pass membrane protein</topology>
    </subcellularLocation>
</comment>
<feature type="compositionally biased region" description="Polar residues" evidence="15">
    <location>
        <begin position="1159"/>
        <end position="1174"/>
    </location>
</feature>
<evidence type="ECO:0000256" key="9">
    <source>
        <dbReference type="ARBA" id="ARBA00022958"/>
    </source>
</evidence>
<keyword evidence="6" id="KW-0631">Potassium channel</keyword>
<evidence type="ECO:0000259" key="18">
    <source>
        <dbReference type="PROSITE" id="PS50112"/>
    </source>
</evidence>
<keyword evidence="7" id="KW-0112">Calmodulin-binding</keyword>
<keyword evidence="12 16" id="KW-0472">Membrane</keyword>
<organism evidence="20">
    <name type="scientific">Echinococcus granulosus</name>
    <name type="common">Hydatid tapeworm</name>
    <dbReference type="NCBI Taxonomy" id="6210"/>
    <lineage>
        <taxon>Eukaryota</taxon>
        <taxon>Metazoa</taxon>
        <taxon>Spiralia</taxon>
        <taxon>Lophotrochozoa</taxon>
        <taxon>Platyhelminthes</taxon>
        <taxon>Cestoda</taxon>
        <taxon>Eucestoda</taxon>
        <taxon>Cyclophyllidea</taxon>
        <taxon>Taeniidae</taxon>
        <taxon>Echinococcus</taxon>
        <taxon>Echinococcus granulosus group</taxon>
    </lineage>
</organism>
<evidence type="ECO:0000256" key="2">
    <source>
        <dbReference type="ARBA" id="ARBA00022448"/>
    </source>
</evidence>
<evidence type="ECO:0000313" key="22">
    <source>
        <dbReference type="WBParaSite" id="EgrG_000484000"/>
    </source>
</evidence>
<dbReference type="FunFam" id="1.10.1200.260:FF:000003">
    <property type="entry name" value="Potassium voltage-gated channel subfamily H member 1"/>
    <property type="match status" value="1"/>
</dbReference>
<dbReference type="AlphaFoldDB" id="A0A068WPG0"/>
<evidence type="ECO:0000256" key="11">
    <source>
        <dbReference type="ARBA" id="ARBA00023065"/>
    </source>
</evidence>
<keyword evidence="5 16" id="KW-0812">Transmembrane</keyword>
<accession>A0A068WPG0</accession>
<dbReference type="Proteomes" id="UP000492820">
    <property type="component" value="Unassembled WGS sequence"/>
</dbReference>
<feature type="region of interest" description="Disordered" evidence="15">
    <location>
        <begin position="198"/>
        <end position="226"/>
    </location>
</feature>
<dbReference type="InterPro" id="IPR000700">
    <property type="entry name" value="PAS-assoc_C"/>
</dbReference>
<dbReference type="PROSITE" id="PS50112">
    <property type="entry name" value="PAS"/>
    <property type="match status" value="1"/>
</dbReference>
<dbReference type="SMART" id="SM00100">
    <property type="entry name" value="cNMP"/>
    <property type="match status" value="1"/>
</dbReference>
<dbReference type="CDD" id="cd00038">
    <property type="entry name" value="CAP_ED"/>
    <property type="match status" value="1"/>
</dbReference>
<dbReference type="InterPro" id="IPR018490">
    <property type="entry name" value="cNMP-bd_dom_sf"/>
</dbReference>
<evidence type="ECO:0000256" key="7">
    <source>
        <dbReference type="ARBA" id="ARBA00022860"/>
    </source>
</evidence>
<dbReference type="Gene3D" id="1.10.1200.260">
    <property type="match status" value="1"/>
</dbReference>
<dbReference type="InterPro" id="IPR014710">
    <property type="entry name" value="RmlC-like_jellyroll"/>
</dbReference>
<dbReference type="PROSITE" id="PS50113">
    <property type="entry name" value="PAC"/>
    <property type="match status" value="1"/>
</dbReference>
<keyword evidence="11" id="KW-0406">Ion transport</keyword>
<evidence type="ECO:0000256" key="12">
    <source>
        <dbReference type="ARBA" id="ARBA00023136"/>
    </source>
</evidence>
<keyword evidence="9" id="KW-0630">Potassium</keyword>
<dbReference type="GO" id="GO:0042391">
    <property type="term" value="P:regulation of membrane potential"/>
    <property type="evidence" value="ECO:0007669"/>
    <property type="project" value="TreeGrafter"/>
</dbReference>
<dbReference type="InterPro" id="IPR001610">
    <property type="entry name" value="PAC"/>
</dbReference>
<feature type="compositionally biased region" description="Gly residues" evidence="15">
    <location>
        <begin position="806"/>
        <end position="819"/>
    </location>
</feature>
<gene>
    <name evidence="20" type="ORF">EgrG_000484000</name>
</gene>
<dbReference type="FunFam" id="2.60.120.10:FF:000009">
    <property type="entry name" value="Potassium voltage-gated channel subfamily H member 1"/>
    <property type="match status" value="1"/>
</dbReference>
<dbReference type="InterPro" id="IPR035965">
    <property type="entry name" value="PAS-like_dom_sf"/>
</dbReference>
<sequence length="1199" mass="133294">MSGTRRGLVAPQNTFLEKIIRRCNGQFQSFLLTNARIVDYPIVYCNEGFAKMTGYSRVDIMQKSGNCSYLYGEQTTQEMKDRLMQALDNQTKEQLEILLYKKNRTPLWLMVYIAPVVNERAETVLMLLTFRDITALKTPLDDDESNKAGLNKFARLARSVTRNRTMLQQVATATSTPQPNAVTTPDWNLLTPEVADNRHGRACTPSSARTPSSHSGDEHGILSPTPKAQADLEKGTATWRWCLVDDVRSFLLNRTFASWMDVVPPYKQEAPKTPPHVILHYVAFKTAWDWMILFLTGYTAVMVPFNAAFRSKTIDDVIFLVIDSIVDVIFFIDIVLNFHTTFVGPQGEVISDATVIRINYLKGWFIVDLLSCLPYDVFNAFQPEATQSTISSLFSALKVVRLLRIGRVTRKLDQYLEYMAASLFLMIFGFVLLAHWLACIWYSIGMSDLENFIHYGWIPRLSSDIGLTSKNYSLFDAKNISVSRSMTYITALYYTLSLITSIGFGNVSANTFGEKIVSVIFMLIGAFSYATIFGQITTIFQGMYAARSRYHDMMGSVKDFVKTHNVPQDLAERVIDYVTSTWAITKGIDTAKVLNYCPKDMKADLCIHLNRMVFNEHPAFRLASDGCLRSLAVNFNTLHTAPGDLIFHQGESIDQLCFVVTGSLEVIQDDEIVAILGRGDVFGEPFWKDPNRMSHSSATVRALTYCDLHYIKKDRLLHVLDFYTAFANSFARNLVLSYDLKTRLIFRKLEDVRRERELAEHRTNENYLSELTADHPVRRMIHRFRKIGTANANAAAVAAATSTVGGSRGSGEGGDGSGGSEERSSLVPGVVVAPQRRKSMGGLESADSAPEPTPANPTSVWARLRTGGSAASNGGDGGGGVGEKSLKMKRTLQSQTIVEEDESASGKATKAEAFSPLFEKEMQSVLDAISSLRSSVIDEITAVNRRIDMIDDHLLKLYEAIGKVVENQKIRNRQPSESDGTESVSSILRLFRKGSPPTKERVLRKTYPNFVEMQHLPSSHSRRSAVALGISKKGRGVKSSKVGPTATETELIQTQVDNPLVFYDRCADDRTLEYLPTSKTNHSALRSPSYKGGLFTSRSPVPSRGYEMLLGSGDGLSSLSTLGGDDQEEEMPFQTRAQSTPAPLQPQPLLSQPPPLRRSNGSKSLHTQESSSRNSDSKRDTVVRSSSSKATVIPRVNAQ</sequence>
<feature type="transmembrane region" description="Helical" evidence="16">
    <location>
        <begin position="519"/>
        <end position="544"/>
    </location>
</feature>
<dbReference type="SUPFAM" id="SSF51206">
    <property type="entry name" value="cAMP-binding domain-like"/>
    <property type="match status" value="1"/>
</dbReference>
<evidence type="ECO:0000259" key="19">
    <source>
        <dbReference type="PROSITE" id="PS50113"/>
    </source>
</evidence>
<dbReference type="PROSITE" id="PS50042">
    <property type="entry name" value="CNMP_BINDING_3"/>
    <property type="match status" value="1"/>
</dbReference>
<dbReference type="PRINTS" id="PR01463">
    <property type="entry name" value="EAGCHANLFMLY"/>
</dbReference>
<dbReference type="Pfam" id="PF00520">
    <property type="entry name" value="Ion_trans"/>
    <property type="match status" value="1"/>
</dbReference>
<feature type="domain" description="Cyclic nucleotide-binding" evidence="17">
    <location>
        <begin position="619"/>
        <end position="720"/>
    </location>
</feature>
<evidence type="ECO:0000256" key="10">
    <source>
        <dbReference type="ARBA" id="ARBA00022989"/>
    </source>
</evidence>